<evidence type="ECO:0000313" key="2">
    <source>
        <dbReference type="EMBL" id="OLS63017.1"/>
    </source>
</evidence>
<accession>A0A1Q9R6J1</accession>
<keyword evidence="1" id="KW-0812">Transmembrane</keyword>
<reference evidence="2 3" key="1">
    <citation type="submission" date="2016-10" db="EMBL/GenBank/DDBJ databases">
        <title>Genome Sequence of Pseudomonas putida GM4FR.</title>
        <authorList>
            <person name="Poehlein A."/>
            <person name="Wemheuer F."/>
            <person name="Hollensteiner J."/>
            <person name="Wemheuer B."/>
        </authorList>
    </citation>
    <scope>NUCLEOTIDE SEQUENCE [LARGE SCALE GENOMIC DNA]</scope>
    <source>
        <strain evidence="2 3">GM4FR</strain>
    </source>
</reference>
<feature type="transmembrane region" description="Helical" evidence="1">
    <location>
        <begin position="196"/>
        <end position="218"/>
    </location>
</feature>
<proteinExistence type="predicted"/>
<name>A0A1Q9R6J1_PSEPU</name>
<gene>
    <name evidence="2" type="ORF">PSEMO_21660</name>
</gene>
<evidence type="ECO:0000256" key="1">
    <source>
        <dbReference type="SAM" id="Phobius"/>
    </source>
</evidence>
<sequence>MKKAFEKYAKAMESDWSQAFIRRVMWIDMEERIKTVFAEIEHSELASRYGNLYLHEGLHLNAKKFYVTQRLNQIQVSCGMRLLGLNGVDVDGNQPKKKIRMEKNAALWFSQSASGGVTVFVAPYKSEVVSMNEENIIIGHYKDPSKLSEKKLKKLFSTFFHYLSITSAIHHQTPIDYIWRLWLTFLDVRTKKLDKVFGGANGFTIFLGALVTVLAYFIKSSQS</sequence>
<dbReference type="Proteomes" id="UP000186736">
    <property type="component" value="Unassembled WGS sequence"/>
</dbReference>
<organism evidence="2 3">
    <name type="scientific">Pseudomonas putida</name>
    <name type="common">Arthrobacter siderocapsulatus</name>
    <dbReference type="NCBI Taxonomy" id="303"/>
    <lineage>
        <taxon>Bacteria</taxon>
        <taxon>Pseudomonadati</taxon>
        <taxon>Pseudomonadota</taxon>
        <taxon>Gammaproteobacteria</taxon>
        <taxon>Pseudomonadales</taxon>
        <taxon>Pseudomonadaceae</taxon>
        <taxon>Pseudomonas</taxon>
    </lineage>
</organism>
<evidence type="ECO:0000313" key="3">
    <source>
        <dbReference type="Proteomes" id="UP000186736"/>
    </source>
</evidence>
<protein>
    <submittedName>
        <fullName evidence="2">Uncharacterized protein</fullName>
    </submittedName>
</protein>
<comment type="caution">
    <text evidence="2">The sequence shown here is derived from an EMBL/GenBank/DDBJ whole genome shotgun (WGS) entry which is preliminary data.</text>
</comment>
<dbReference type="EMBL" id="MKZO01000015">
    <property type="protein sequence ID" value="OLS63017.1"/>
    <property type="molecule type" value="Genomic_DNA"/>
</dbReference>
<keyword evidence="1" id="KW-0472">Membrane</keyword>
<dbReference type="RefSeq" id="WP_075803106.1">
    <property type="nucleotide sequence ID" value="NZ_MKZO01000015.1"/>
</dbReference>
<keyword evidence="1" id="KW-1133">Transmembrane helix</keyword>
<dbReference type="OrthoDB" id="6854291at2"/>
<dbReference type="AlphaFoldDB" id="A0A1Q9R6J1"/>